<dbReference type="EMBL" id="JH992990">
    <property type="protein sequence ID" value="EKX47361.1"/>
    <property type="molecule type" value="Genomic_DNA"/>
</dbReference>
<dbReference type="HOGENOM" id="CLU_786857_0_0_1"/>
<evidence type="ECO:0000259" key="2">
    <source>
        <dbReference type="Pfam" id="PF00144"/>
    </source>
</evidence>
<keyword evidence="1" id="KW-0812">Transmembrane</keyword>
<proteinExistence type="predicted"/>
<gene>
    <name evidence="3" type="ORF">GUITHDRAFT_106807</name>
</gene>
<dbReference type="eggNOG" id="ENOG502S9N6">
    <property type="taxonomic scope" value="Eukaryota"/>
</dbReference>
<accession>L1JFU7</accession>
<dbReference type="InterPro" id="IPR050789">
    <property type="entry name" value="Diverse_Enzym_Activities"/>
</dbReference>
<reference evidence="4" key="3">
    <citation type="submission" date="2015-06" db="UniProtKB">
        <authorList>
            <consortium name="EnsemblProtists"/>
        </authorList>
    </citation>
    <scope>IDENTIFICATION</scope>
</reference>
<keyword evidence="1" id="KW-1133">Transmembrane helix</keyword>
<dbReference type="PaxDb" id="55529-EKX47361"/>
<dbReference type="OMA" id="HACYMND"/>
<dbReference type="Gene3D" id="3.40.710.10">
    <property type="entry name" value="DD-peptidase/beta-lactamase superfamily"/>
    <property type="match status" value="1"/>
</dbReference>
<dbReference type="AlphaFoldDB" id="L1JFU7"/>
<evidence type="ECO:0000313" key="4">
    <source>
        <dbReference type="EnsemblProtists" id="EKX47361"/>
    </source>
</evidence>
<protein>
    <recommendedName>
        <fullName evidence="2">Beta-lactamase-related domain-containing protein</fullName>
    </recommendedName>
</protein>
<evidence type="ECO:0000313" key="3">
    <source>
        <dbReference type="EMBL" id="EKX47361.1"/>
    </source>
</evidence>
<keyword evidence="1" id="KW-0472">Membrane</keyword>
<feature type="domain" description="Beta-lactamase-related" evidence="2">
    <location>
        <begin position="67"/>
        <end position="315"/>
    </location>
</feature>
<dbReference type="InterPro" id="IPR001466">
    <property type="entry name" value="Beta-lactam-related"/>
</dbReference>
<organism evidence="3">
    <name type="scientific">Guillardia theta (strain CCMP2712)</name>
    <name type="common">Cryptophyte</name>
    <dbReference type="NCBI Taxonomy" id="905079"/>
    <lineage>
        <taxon>Eukaryota</taxon>
        <taxon>Cryptophyceae</taxon>
        <taxon>Pyrenomonadales</taxon>
        <taxon>Geminigeraceae</taxon>
        <taxon>Guillardia</taxon>
    </lineage>
</organism>
<evidence type="ECO:0000256" key="1">
    <source>
        <dbReference type="SAM" id="Phobius"/>
    </source>
</evidence>
<feature type="transmembrane region" description="Helical" evidence="1">
    <location>
        <begin position="34"/>
        <end position="53"/>
    </location>
</feature>
<dbReference type="OrthoDB" id="428260at2759"/>
<dbReference type="KEGG" id="gtt:GUITHDRAFT_106807"/>
<keyword evidence="5" id="KW-1185">Reference proteome</keyword>
<dbReference type="Pfam" id="PF00144">
    <property type="entry name" value="Beta-lactamase"/>
    <property type="match status" value="1"/>
</dbReference>
<reference evidence="3 5" key="1">
    <citation type="journal article" date="2012" name="Nature">
        <title>Algal genomes reveal evolutionary mosaicism and the fate of nucleomorphs.</title>
        <authorList>
            <consortium name="DOE Joint Genome Institute"/>
            <person name="Curtis B.A."/>
            <person name="Tanifuji G."/>
            <person name="Burki F."/>
            <person name="Gruber A."/>
            <person name="Irimia M."/>
            <person name="Maruyama S."/>
            <person name="Arias M.C."/>
            <person name="Ball S.G."/>
            <person name="Gile G.H."/>
            <person name="Hirakawa Y."/>
            <person name="Hopkins J.F."/>
            <person name="Kuo A."/>
            <person name="Rensing S.A."/>
            <person name="Schmutz J."/>
            <person name="Symeonidi A."/>
            <person name="Elias M."/>
            <person name="Eveleigh R.J."/>
            <person name="Herman E.K."/>
            <person name="Klute M.J."/>
            <person name="Nakayama T."/>
            <person name="Obornik M."/>
            <person name="Reyes-Prieto A."/>
            <person name="Armbrust E.V."/>
            <person name="Aves S.J."/>
            <person name="Beiko R.G."/>
            <person name="Coutinho P."/>
            <person name="Dacks J.B."/>
            <person name="Durnford D.G."/>
            <person name="Fast N.M."/>
            <person name="Green B.R."/>
            <person name="Grisdale C.J."/>
            <person name="Hempel F."/>
            <person name="Henrissat B."/>
            <person name="Hoppner M.P."/>
            <person name="Ishida K."/>
            <person name="Kim E."/>
            <person name="Koreny L."/>
            <person name="Kroth P.G."/>
            <person name="Liu Y."/>
            <person name="Malik S.B."/>
            <person name="Maier U.G."/>
            <person name="McRose D."/>
            <person name="Mock T."/>
            <person name="Neilson J.A."/>
            <person name="Onodera N.T."/>
            <person name="Poole A.M."/>
            <person name="Pritham E.J."/>
            <person name="Richards T.A."/>
            <person name="Rocap G."/>
            <person name="Roy S.W."/>
            <person name="Sarai C."/>
            <person name="Schaack S."/>
            <person name="Shirato S."/>
            <person name="Slamovits C.H."/>
            <person name="Spencer D.F."/>
            <person name="Suzuki S."/>
            <person name="Worden A.Z."/>
            <person name="Zauner S."/>
            <person name="Barry K."/>
            <person name="Bell C."/>
            <person name="Bharti A.K."/>
            <person name="Crow J.A."/>
            <person name="Grimwood J."/>
            <person name="Kramer R."/>
            <person name="Lindquist E."/>
            <person name="Lucas S."/>
            <person name="Salamov A."/>
            <person name="McFadden G.I."/>
            <person name="Lane C.E."/>
            <person name="Keeling P.J."/>
            <person name="Gray M.W."/>
            <person name="Grigoriev I.V."/>
            <person name="Archibald J.M."/>
        </authorList>
    </citation>
    <scope>NUCLEOTIDE SEQUENCE</scope>
    <source>
        <strain evidence="3 5">CCMP2712</strain>
    </source>
</reference>
<dbReference type="SUPFAM" id="SSF56601">
    <property type="entry name" value="beta-lactamase/transpeptidase-like"/>
    <property type="match status" value="1"/>
</dbReference>
<dbReference type="PANTHER" id="PTHR43283:SF3">
    <property type="entry name" value="BETA-LACTAMASE FAMILY PROTEIN (AFU_ORTHOLOGUE AFUA_5G07500)"/>
    <property type="match status" value="1"/>
</dbReference>
<dbReference type="PANTHER" id="PTHR43283">
    <property type="entry name" value="BETA-LACTAMASE-RELATED"/>
    <property type="match status" value="1"/>
</dbReference>
<evidence type="ECO:0000313" key="5">
    <source>
        <dbReference type="Proteomes" id="UP000011087"/>
    </source>
</evidence>
<dbReference type="InterPro" id="IPR012338">
    <property type="entry name" value="Beta-lactam/transpept-like"/>
</dbReference>
<dbReference type="GeneID" id="17303974"/>
<sequence length="387" mass="42737">MISWISSVRKGYSKWDQKSPFEVSDEARRIIKRVGSIAVFLGILSIIIVPLLVSKTNQDPCKVWTEVQDLLAERDNITVVIGNGRGNQFIFSRGKRSTAASVPLPVASASKWITATVIMKLVDKGDLSLEDRPSKYLSFWKANDTRGQVGLWHLLSFTSGLVEGGSLRCSYGTNDVVACAREIYEANSNMTNAPGESFYYSGNHLVVAVAMAETRTGRTLNQLLQALVIEELHLQESVHFSLKPPGLNPSGSLVISAIDYGIFLRAMLTKQETFLSPQAYAQLLAPFTRNAKKISTLAPYTQGREWEYGLGHWVECFNKMSCDASNIVCPNSSIQSSLGAFGFYPVLEAAIKVSDLNDHYVIISPQVPTSDFSKNYMLPSVLLHEQV</sequence>
<dbReference type="RefSeq" id="XP_005834341.1">
    <property type="nucleotide sequence ID" value="XM_005834284.1"/>
</dbReference>
<name>L1JFU7_GUITC</name>
<reference evidence="5" key="2">
    <citation type="submission" date="2012-11" db="EMBL/GenBank/DDBJ databases">
        <authorList>
            <person name="Kuo A."/>
            <person name="Curtis B.A."/>
            <person name="Tanifuji G."/>
            <person name="Burki F."/>
            <person name="Gruber A."/>
            <person name="Irimia M."/>
            <person name="Maruyama S."/>
            <person name="Arias M.C."/>
            <person name="Ball S.G."/>
            <person name="Gile G.H."/>
            <person name="Hirakawa Y."/>
            <person name="Hopkins J.F."/>
            <person name="Rensing S.A."/>
            <person name="Schmutz J."/>
            <person name="Symeonidi A."/>
            <person name="Elias M."/>
            <person name="Eveleigh R.J."/>
            <person name="Herman E.K."/>
            <person name="Klute M.J."/>
            <person name="Nakayama T."/>
            <person name="Obornik M."/>
            <person name="Reyes-Prieto A."/>
            <person name="Armbrust E.V."/>
            <person name="Aves S.J."/>
            <person name="Beiko R.G."/>
            <person name="Coutinho P."/>
            <person name="Dacks J.B."/>
            <person name="Durnford D.G."/>
            <person name="Fast N.M."/>
            <person name="Green B.R."/>
            <person name="Grisdale C."/>
            <person name="Hempe F."/>
            <person name="Henrissat B."/>
            <person name="Hoppner M.P."/>
            <person name="Ishida K.-I."/>
            <person name="Kim E."/>
            <person name="Koreny L."/>
            <person name="Kroth P.G."/>
            <person name="Liu Y."/>
            <person name="Malik S.-B."/>
            <person name="Maier U.G."/>
            <person name="McRose D."/>
            <person name="Mock T."/>
            <person name="Neilson J.A."/>
            <person name="Onodera N.T."/>
            <person name="Poole A.M."/>
            <person name="Pritham E.J."/>
            <person name="Richards T.A."/>
            <person name="Rocap G."/>
            <person name="Roy S.W."/>
            <person name="Sarai C."/>
            <person name="Schaack S."/>
            <person name="Shirato S."/>
            <person name="Slamovits C.H."/>
            <person name="Spencer D.F."/>
            <person name="Suzuki S."/>
            <person name="Worden A.Z."/>
            <person name="Zauner S."/>
            <person name="Barry K."/>
            <person name="Bell C."/>
            <person name="Bharti A.K."/>
            <person name="Crow J.A."/>
            <person name="Grimwood J."/>
            <person name="Kramer R."/>
            <person name="Lindquist E."/>
            <person name="Lucas S."/>
            <person name="Salamov A."/>
            <person name="McFadden G.I."/>
            <person name="Lane C.E."/>
            <person name="Keeling P.J."/>
            <person name="Gray M.W."/>
            <person name="Grigoriev I.V."/>
            <person name="Archibald J.M."/>
        </authorList>
    </citation>
    <scope>NUCLEOTIDE SEQUENCE</scope>
    <source>
        <strain evidence="5">CCMP2712</strain>
    </source>
</reference>
<dbReference type="Proteomes" id="UP000011087">
    <property type="component" value="Unassembled WGS sequence"/>
</dbReference>
<dbReference type="EnsemblProtists" id="EKX47361">
    <property type="protein sequence ID" value="EKX47361"/>
    <property type="gene ID" value="GUITHDRAFT_106807"/>
</dbReference>